<evidence type="ECO:0000313" key="1">
    <source>
        <dbReference type="EMBL" id="KAJ9597860.1"/>
    </source>
</evidence>
<dbReference type="AlphaFoldDB" id="A0AAD8AF09"/>
<feature type="non-terminal residue" evidence="1">
    <location>
        <position position="1"/>
    </location>
</feature>
<accession>A0AAD8AF09</accession>
<keyword evidence="2" id="KW-1185">Reference proteome</keyword>
<organism evidence="1 2">
    <name type="scientific">Diploptera punctata</name>
    <name type="common">Pacific beetle cockroach</name>
    <dbReference type="NCBI Taxonomy" id="6984"/>
    <lineage>
        <taxon>Eukaryota</taxon>
        <taxon>Metazoa</taxon>
        <taxon>Ecdysozoa</taxon>
        <taxon>Arthropoda</taxon>
        <taxon>Hexapoda</taxon>
        <taxon>Insecta</taxon>
        <taxon>Pterygota</taxon>
        <taxon>Neoptera</taxon>
        <taxon>Polyneoptera</taxon>
        <taxon>Dictyoptera</taxon>
        <taxon>Blattodea</taxon>
        <taxon>Blaberoidea</taxon>
        <taxon>Blaberidae</taxon>
        <taxon>Diplopterinae</taxon>
        <taxon>Diploptera</taxon>
    </lineage>
</organism>
<sequence>ISKRLIKGCKLEIAVSLRKFSGRGGARVLRANKVFLYFSDSIDSFIRHCITTIDSCNAILNVNKFDKIFTNQIFVQRKLFCIRKYLVWSNITIIRYLRVLWPAASRWKWTELQDVLKSRRHLVPEREARISVVIFAP</sequence>
<proteinExistence type="predicted"/>
<evidence type="ECO:0000313" key="2">
    <source>
        <dbReference type="Proteomes" id="UP001233999"/>
    </source>
</evidence>
<comment type="caution">
    <text evidence="1">The sequence shown here is derived from an EMBL/GenBank/DDBJ whole genome shotgun (WGS) entry which is preliminary data.</text>
</comment>
<name>A0AAD8AF09_DIPPU</name>
<dbReference type="EMBL" id="JASPKZ010001582">
    <property type="protein sequence ID" value="KAJ9597860.1"/>
    <property type="molecule type" value="Genomic_DNA"/>
</dbReference>
<gene>
    <name evidence="1" type="ORF">L9F63_011283</name>
</gene>
<reference evidence="1" key="2">
    <citation type="submission" date="2023-05" db="EMBL/GenBank/DDBJ databases">
        <authorList>
            <person name="Fouks B."/>
        </authorList>
    </citation>
    <scope>NUCLEOTIDE SEQUENCE</scope>
    <source>
        <strain evidence="1">Stay&amp;Tobe</strain>
        <tissue evidence="1">Testes</tissue>
    </source>
</reference>
<protein>
    <submittedName>
        <fullName evidence="1">Uncharacterized protein</fullName>
    </submittedName>
</protein>
<reference evidence="1" key="1">
    <citation type="journal article" date="2023" name="IScience">
        <title>Live-bearing cockroach genome reveals convergent evolutionary mechanisms linked to viviparity in insects and beyond.</title>
        <authorList>
            <person name="Fouks B."/>
            <person name="Harrison M.C."/>
            <person name="Mikhailova A.A."/>
            <person name="Marchal E."/>
            <person name="English S."/>
            <person name="Carruthers M."/>
            <person name="Jennings E.C."/>
            <person name="Chiamaka E.L."/>
            <person name="Frigard R.A."/>
            <person name="Pippel M."/>
            <person name="Attardo G.M."/>
            <person name="Benoit J.B."/>
            <person name="Bornberg-Bauer E."/>
            <person name="Tobe S.S."/>
        </authorList>
    </citation>
    <scope>NUCLEOTIDE SEQUENCE</scope>
    <source>
        <strain evidence="1">Stay&amp;Tobe</strain>
    </source>
</reference>
<dbReference type="Proteomes" id="UP001233999">
    <property type="component" value="Unassembled WGS sequence"/>
</dbReference>
<feature type="non-terminal residue" evidence="1">
    <location>
        <position position="137"/>
    </location>
</feature>